<organism evidence="3 4">
    <name type="scientific">Melissococcus plutonius</name>
    <dbReference type="NCBI Taxonomy" id="33970"/>
    <lineage>
        <taxon>Bacteria</taxon>
        <taxon>Bacillati</taxon>
        <taxon>Bacillota</taxon>
        <taxon>Bacilli</taxon>
        <taxon>Lactobacillales</taxon>
        <taxon>Enterococcaceae</taxon>
        <taxon>Melissococcus</taxon>
    </lineage>
</organism>
<reference evidence="3 4" key="1">
    <citation type="submission" date="2018-01" db="EMBL/GenBank/DDBJ databases">
        <title>Whole genome sequence of Melissococcus plutonius DAT561.</title>
        <authorList>
            <person name="Okumura K."/>
            <person name="Takamatsu D."/>
            <person name="Okura M."/>
        </authorList>
    </citation>
    <scope>NUCLEOTIDE SEQUENCE [LARGE SCALE GENOMIC DNA]</scope>
    <source>
        <strain evidence="3 4">DAT561</strain>
    </source>
</reference>
<gene>
    <name evidence="3" type="ORF">DAT561_1402</name>
</gene>
<keyword evidence="2" id="KW-0732">Signal</keyword>
<feature type="signal peptide" evidence="2">
    <location>
        <begin position="1"/>
        <end position="23"/>
    </location>
</feature>
<dbReference type="RefSeq" id="WP_015695311.1">
    <property type="nucleotide sequence ID" value="NZ_AP018492.1"/>
</dbReference>
<dbReference type="GeneID" id="57043939"/>
<evidence type="ECO:0008006" key="5">
    <source>
        <dbReference type="Google" id="ProtNLM"/>
    </source>
</evidence>
<sequence length="239" mass="26109">MKKIYGFLLIVTLVSLGACKKEANEVATTNSSISQTTHVQKLAKDKSKNQKLIQRSSSTSASSSSTNNSIDVSTNSTSPENVNETNQPIEKRTQTPVEKTTNAEPTNDLLSKYSDEQIEYARVWLATIGNMNIQKLVATRLPAGSPIDIYDEGSVGYPTNVVFLDAETTAQGMVVYSSNHNGTINIYDVPSHWQLNPNKQDPESIRQLTQSIVDTAHVKAIPTGDPQMVAKLISILTIK</sequence>
<evidence type="ECO:0000256" key="1">
    <source>
        <dbReference type="SAM" id="MobiDB-lite"/>
    </source>
</evidence>
<evidence type="ECO:0000313" key="3">
    <source>
        <dbReference type="EMBL" id="BBC61501.1"/>
    </source>
</evidence>
<proteinExistence type="predicted"/>
<feature type="compositionally biased region" description="Polar residues" evidence="1">
    <location>
        <begin position="29"/>
        <end position="39"/>
    </location>
</feature>
<dbReference type="AlphaFoldDB" id="A0A2Z5Y403"/>
<accession>A0A2Z5Y403</accession>
<dbReference type="Proteomes" id="UP000269226">
    <property type="component" value="Chromosome"/>
</dbReference>
<dbReference type="EMBL" id="AP018492">
    <property type="protein sequence ID" value="BBC61501.1"/>
    <property type="molecule type" value="Genomic_DNA"/>
</dbReference>
<dbReference type="PROSITE" id="PS51257">
    <property type="entry name" value="PROKAR_LIPOPROTEIN"/>
    <property type="match status" value="1"/>
</dbReference>
<feature type="chain" id="PRO_5016325052" description="Lipoprotein" evidence="2">
    <location>
        <begin position="24"/>
        <end position="239"/>
    </location>
</feature>
<evidence type="ECO:0000256" key="2">
    <source>
        <dbReference type="SAM" id="SignalP"/>
    </source>
</evidence>
<name>A0A2Z5Y403_9ENTE</name>
<feature type="compositionally biased region" description="Low complexity" evidence="1">
    <location>
        <begin position="56"/>
        <end position="78"/>
    </location>
</feature>
<evidence type="ECO:0000313" key="4">
    <source>
        <dbReference type="Proteomes" id="UP000269226"/>
    </source>
</evidence>
<feature type="compositionally biased region" description="Polar residues" evidence="1">
    <location>
        <begin position="79"/>
        <end position="108"/>
    </location>
</feature>
<protein>
    <recommendedName>
        <fullName evidence="5">Lipoprotein</fullName>
    </recommendedName>
</protein>
<feature type="region of interest" description="Disordered" evidence="1">
    <location>
        <begin position="29"/>
        <end position="108"/>
    </location>
</feature>